<keyword evidence="1" id="KW-0472">Membrane</keyword>
<dbReference type="AlphaFoldDB" id="A0A3B0UKF4"/>
<keyword evidence="1" id="KW-0812">Transmembrane</keyword>
<dbReference type="EMBL" id="UOEO01000129">
    <property type="protein sequence ID" value="VAW20046.1"/>
    <property type="molecule type" value="Genomic_DNA"/>
</dbReference>
<proteinExistence type="predicted"/>
<keyword evidence="1" id="KW-1133">Transmembrane helix</keyword>
<accession>A0A3B0UKF4</accession>
<sequence>MYETLWGLPVIGYLFLAGVGAGALTVSASVL</sequence>
<protein>
    <submittedName>
        <fullName evidence="2">Uncharacterized protein</fullName>
    </submittedName>
</protein>
<organism evidence="2">
    <name type="scientific">hydrothermal vent metagenome</name>
    <dbReference type="NCBI Taxonomy" id="652676"/>
    <lineage>
        <taxon>unclassified sequences</taxon>
        <taxon>metagenomes</taxon>
        <taxon>ecological metagenomes</taxon>
    </lineage>
</organism>
<name>A0A3B0UKF4_9ZZZZ</name>
<gene>
    <name evidence="2" type="ORF">MNBD_ALPHA12-242</name>
</gene>
<reference evidence="2" key="1">
    <citation type="submission" date="2018-06" db="EMBL/GenBank/DDBJ databases">
        <authorList>
            <person name="Zhirakovskaya E."/>
        </authorList>
    </citation>
    <scope>NUCLEOTIDE SEQUENCE</scope>
</reference>
<dbReference type="Gene3D" id="1.20.1630.10">
    <property type="entry name" value="Formate dehydrogenase/DMSO reductase domain"/>
    <property type="match status" value="1"/>
</dbReference>
<evidence type="ECO:0000256" key="1">
    <source>
        <dbReference type="SAM" id="Phobius"/>
    </source>
</evidence>
<feature type="non-terminal residue" evidence="2">
    <location>
        <position position="31"/>
    </location>
</feature>
<feature type="transmembrane region" description="Helical" evidence="1">
    <location>
        <begin position="6"/>
        <end position="30"/>
    </location>
</feature>
<evidence type="ECO:0000313" key="2">
    <source>
        <dbReference type="EMBL" id="VAW20046.1"/>
    </source>
</evidence>